<sequence>MTYGDEAGGGRPRPALVPYVLPQRPHAAVLVLHGGRAEGLEPPPALNLPGARMRPFVRAIGRATAGHGVALAGVRYRHRGWNGEREDAARDALRALEALRQRAGEVPVVLVGHSMGGRAALRAAGHPLVGAVVGLAPWCPEGEPVGHLAGRRLVLLHGDRDRVTDPAGSLTLADRARAAGAQACHLVVPGGDHAMLRGAGTWHALTARLVAGLLRLGPLPPEVAGALTAPGTEGAR</sequence>
<accession>A0A238ZBJ9</accession>
<name>A0A238ZBJ9_9ACTN</name>
<feature type="domain" description="Serine aminopeptidase S33" evidence="1">
    <location>
        <begin position="66"/>
        <end position="140"/>
    </location>
</feature>
<proteinExistence type="predicted"/>
<dbReference type="RefSeq" id="WP_089221582.1">
    <property type="nucleotide sequence ID" value="NZ_FZOF01000001.1"/>
</dbReference>
<dbReference type="Gene3D" id="3.40.50.1820">
    <property type="entry name" value="alpha/beta hydrolase"/>
    <property type="match status" value="1"/>
</dbReference>
<evidence type="ECO:0000259" key="1">
    <source>
        <dbReference type="Pfam" id="PF12146"/>
    </source>
</evidence>
<dbReference type="EMBL" id="FZOF01000001">
    <property type="protein sequence ID" value="SNR80301.1"/>
    <property type="molecule type" value="Genomic_DNA"/>
</dbReference>
<dbReference type="Proteomes" id="UP000198280">
    <property type="component" value="Unassembled WGS sequence"/>
</dbReference>
<gene>
    <name evidence="2" type="ORF">SAMN05216252_101121</name>
</gene>
<dbReference type="InterPro" id="IPR022742">
    <property type="entry name" value="Hydrolase_4"/>
</dbReference>
<dbReference type="Pfam" id="PF12146">
    <property type="entry name" value="Hydrolase_4"/>
    <property type="match status" value="1"/>
</dbReference>
<organism evidence="2 3">
    <name type="scientific">Actinacidiphila glaucinigra</name>
    <dbReference type="NCBI Taxonomy" id="235986"/>
    <lineage>
        <taxon>Bacteria</taxon>
        <taxon>Bacillati</taxon>
        <taxon>Actinomycetota</taxon>
        <taxon>Actinomycetes</taxon>
        <taxon>Kitasatosporales</taxon>
        <taxon>Streptomycetaceae</taxon>
        <taxon>Actinacidiphila</taxon>
    </lineage>
</organism>
<protein>
    <submittedName>
        <fullName evidence="2">Predicted esterase</fullName>
    </submittedName>
</protein>
<dbReference type="InterPro" id="IPR029058">
    <property type="entry name" value="AB_hydrolase_fold"/>
</dbReference>
<dbReference type="SUPFAM" id="SSF53474">
    <property type="entry name" value="alpha/beta-Hydrolases"/>
    <property type="match status" value="1"/>
</dbReference>
<reference evidence="2 3" key="1">
    <citation type="submission" date="2017-06" db="EMBL/GenBank/DDBJ databases">
        <authorList>
            <person name="Kim H.J."/>
            <person name="Triplett B.A."/>
        </authorList>
    </citation>
    <scope>NUCLEOTIDE SEQUENCE [LARGE SCALE GENOMIC DNA]</scope>
    <source>
        <strain evidence="2 3">CGMCC 4.1858</strain>
    </source>
</reference>
<evidence type="ECO:0000313" key="3">
    <source>
        <dbReference type="Proteomes" id="UP000198280"/>
    </source>
</evidence>
<keyword evidence="3" id="KW-1185">Reference proteome</keyword>
<dbReference type="OrthoDB" id="3366509at2"/>
<evidence type="ECO:0000313" key="2">
    <source>
        <dbReference type="EMBL" id="SNR80301.1"/>
    </source>
</evidence>
<dbReference type="AlphaFoldDB" id="A0A238ZBJ9"/>